<protein>
    <submittedName>
        <fullName evidence="5">GntR family transcriptional regulator</fullName>
    </submittedName>
</protein>
<proteinExistence type="predicted"/>
<dbReference type="PANTHER" id="PTHR43537">
    <property type="entry name" value="TRANSCRIPTIONAL REGULATOR, GNTR FAMILY"/>
    <property type="match status" value="1"/>
</dbReference>
<keyword evidence="2" id="KW-0238">DNA-binding</keyword>
<name>A0ABT1WPA5_9LACT</name>
<evidence type="ECO:0000313" key="5">
    <source>
        <dbReference type="EMBL" id="MCQ9210371.1"/>
    </source>
</evidence>
<dbReference type="SMART" id="SM00895">
    <property type="entry name" value="FCD"/>
    <property type="match status" value="1"/>
</dbReference>
<keyword evidence="6" id="KW-1185">Reference proteome</keyword>
<dbReference type="Gene3D" id="1.20.120.530">
    <property type="entry name" value="GntR ligand-binding domain-like"/>
    <property type="match status" value="1"/>
</dbReference>
<reference evidence="5" key="2">
    <citation type="journal article" date="2023" name="Curr. Microbiol.">
        <title>Granulicatella seriolae sp. nov., a Novel Facultative Anaerobe Isolated from Yellowtail Marine Fish.</title>
        <authorList>
            <person name="Lee M."/>
            <person name="Choi Y.J."/>
            <person name="Farooq A."/>
            <person name="Jeong J.B."/>
            <person name="Jung M.Y."/>
        </authorList>
    </citation>
    <scope>NUCLEOTIDE SEQUENCE</scope>
    <source>
        <strain evidence="5">S8</strain>
    </source>
</reference>
<dbReference type="InterPro" id="IPR000524">
    <property type="entry name" value="Tscrpt_reg_HTH_GntR"/>
</dbReference>
<feature type="domain" description="HTH gntR-type" evidence="4">
    <location>
        <begin position="19"/>
        <end position="86"/>
    </location>
</feature>
<organism evidence="5 6">
    <name type="scientific">Granulicatella seriolae</name>
    <dbReference type="NCBI Taxonomy" id="2967226"/>
    <lineage>
        <taxon>Bacteria</taxon>
        <taxon>Bacillati</taxon>
        <taxon>Bacillota</taxon>
        <taxon>Bacilli</taxon>
        <taxon>Lactobacillales</taxon>
        <taxon>Carnobacteriaceae</taxon>
        <taxon>Granulicatella</taxon>
    </lineage>
</organism>
<dbReference type="Gene3D" id="1.10.10.10">
    <property type="entry name" value="Winged helix-like DNA-binding domain superfamily/Winged helix DNA-binding domain"/>
    <property type="match status" value="1"/>
</dbReference>
<comment type="caution">
    <text evidence="5">The sequence shown here is derived from an EMBL/GenBank/DDBJ whole genome shotgun (WGS) entry which is preliminary data.</text>
</comment>
<dbReference type="SUPFAM" id="SSF48008">
    <property type="entry name" value="GntR ligand-binding domain-like"/>
    <property type="match status" value="1"/>
</dbReference>
<evidence type="ECO:0000313" key="6">
    <source>
        <dbReference type="Proteomes" id="UP001059480"/>
    </source>
</evidence>
<dbReference type="EMBL" id="JANHNZ010000007">
    <property type="protein sequence ID" value="MCQ9210371.1"/>
    <property type="molecule type" value="Genomic_DNA"/>
</dbReference>
<dbReference type="InterPro" id="IPR036390">
    <property type="entry name" value="WH_DNA-bd_sf"/>
</dbReference>
<dbReference type="PANTHER" id="PTHR43537:SF24">
    <property type="entry name" value="GLUCONATE OPERON TRANSCRIPTIONAL REPRESSOR"/>
    <property type="match status" value="1"/>
</dbReference>
<evidence type="ECO:0000256" key="3">
    <source>
        <dbReference type="ARBA" id="ARBA00023163"/>
    </source>
</evidence>
<accession>A0ABT1WPA5</accession>
<dbReference type="PROSITE" id="PS50949">
    <property type="entry name" value="HTH_GNTR"/>
    <property type="match status" value="1"/>
</dbReference>
<dbReference type="RefSeq" id="WP_256945484.1">
    <property type="nucleotide sequence ID" value="NZ_JANHNZ010000007.1"/>
</dbReference>
<evidence type="ECO:0000256" key="2">
    <source>
        <dbReference type="ARBA" id="ARBA00023125"/>
    </source>
</evidence>
<dbReference type="Proteomes" id="UP001059480">
    <property type="component" value="Unassembled WGS sequence"/>
</dbReference>
<sequence length="232" mass="27155">MSSLIIEAVKKNLDISQNVPLKISVYEAFKKTIVLGDIPAGQRINEKEFSDVLNISRTPIRFALKELEKEKLVDHLPRIGVVVKGISRKDAVEIFEIRKSLDTLATIQAMEKMTDEDFHEMDLLLQRGEEDSRHDRIDEVLQNFTDFNAFIYQKSQMVRLAAIVTQLQAYLLYFRDISIRSSKRRQIALDEHRLIYRGMKNKNIEQITLITHEHLDRSLIFILSEMERRQID</sequence>
<dbReference type="InterPro" id="IPR036388">
    <property type="entry name" value="WH-like_DNA-bd_sf"/>
</dbReference>
<dbReference type="SUPFAM" id="SSF46785">
    <property type="entry name" value="Winged helix' DNA-binding domain"/>
    <property type="match status" value="1"/>
</dbReference>
<dbReference type="SMART" id="SM00345">
    <property type="entry name" value="HTH_GNTR"/>
    <property type="match status" value="1"/>
</dbReference>
<reference evidence="5" key="3">
    <citation type="journal article" date="2023" name="Microbiol. Resour. Announc.">
        <title>Draft Genome Sequence of Granulicatella sp. Strain S8, Isolated from a Marine Fish, Seriola quinqueradiata.</title>
        <authorList>
            <person name="Lee M."/>
            <person name="Farooq A."/>
            <person name="Jeong J.B."/>
            <person name="Jung M.Y."/>
        </authorList>
    </citation>
    <scope>NUCLEOTIDE SEQUENCE</scope>
    <source>
        <strain evidence="5">S8</strain>
    </source>
</reference>
<dbReference type="InterPro" id="IPR008920">
    <property type="entry name" value="TF_FadR/GntR_C"/>
</dbReference>
<reference evidence="5" key="1">
    <citation type="submission" date="2022-07" db="EMBL/GenBank/DDBJ databases">
        <authorList>
            <person name="Jung M.-Y."/>
            <person name="Lee M."/>
        </authorList>
    </citation>
    <scope>NUCLEOTIDE SEQUENCE</scope>
    <source>
        <strain evidence="5">S8</strain>
    </source>
</reference>
<gene>
    <name evidence="5" type="ORF">NPA36_07385</name>
</gene>
<keyword evidence="1" id="KW-0805">Transcription regulation</keyword>
<dbReference type="Pfam" id="PF07729">
    <property type="entry name" value="FCD"/>
    <property type="match status" value="1"/>
</dbReference>
<dbReference type="Pfam" id="PF00392">
    <property type="entry name" value="GntR"/>
    <property type="match status" value="1"/>
</dbReference>
<dbReference type="InterPro" id="IPR011711">
    <property type="entry name" value="GntR_C"/>
</dbReference>
<keyword evidence="3" id="KW-0804">Transcription</keyword>
<evidence type="ECO:0000259" key="4">
    <source>
        <dbReference type="PROSITE" id="PS50949"/>
    </source>
</evidence>
<evidence type="ECO:0000256" key="1">
    <source>
        <dbReference type="ARBA" id="ARBA00023015"/>
    </source>
</evidence>